<dbReference type="GO" id="GO:0008836">
    <property type="term" value="F:diaminopimelate decarboxylase activity"/>
    <property type="evidence" value="ECO:0007669"/>
    <property type="project" value="TreeGrafter"/>
</dbReference>
<dbReference type="KEGG" id="eps:L0Y14_05360"/>
<organism evidence="4 5">
    <name type="scientific">Candidatus Endoriftia persephonae</name>
    <dbReference type="NCBI Taxonomy" id="393765"/>
    <lineage>
        <taxon>Bacteria</taxon>
        <taxon>Pseudomonadati</taxon>
        <taxon>Pseudomonadota</taxon>
        <taxon>Gammaproteobacteria</taxon>
        <taxon>Chromatiales</taxon>
        <taxon>Sedimenticolaceae</taxon>
        <taxon>Candidatus Endoriftia</taxon>
    </lineage>
</organism>
<keyword evidence="4" id="KW-0413">Isomerase</keyword>
<dbReference type="SUPFAM" id="SSF51419">
    <property type="entry name" value="PLP-binding barrel"/>
    <property type="match status" value="1"/>
</dbReference>
<protein>
    <submittedName>
        <fullName evidence="4">Alanine racemase</fullName>
        <ecNumber evidence="4">5.1.1.1</ecNumber>
    </submittedName>
</protein>
<dbReference type="PANTHER" id="PTHR43727">
    <property type="entry name" value="DIAMINOPIMELATE DECARBOXYLASE"/>
    <property type="match status" value="1"/>
</dbReference>
<evidence type="ECO:0000259" key="3">
    <source>
        <dbReference type="Pfam" id="PF02784"/>
    </source>
</evidence>
<dbReference type="InterPro" id="IPR009006">
    <property type="entry name" value="Ala_racemase/Decarboxylase_C"/>
</dbReference>
<evidence type="ECO:0000256" key="2">
    <source>
        <dbReference type="ARBA" id="ARBA00022898"/>
    </source>
</evidence>
<evidence type="ECO:0000313" key="5">
    <source>
        <dbReference type="Proteomes" id="UP001056649"/>
    </source>
</evidence>
<dbReference type="InterPro" id="IPR022644">
    <property type="entry name" value="De-COase2_N"/>
</dbReference>
<accession>A0A9J7A156</accession>
<sequence>MSDRKKSWVRPTLTPHLVGGLNKFGGGGAPDHITDIDGVPIDDLIERFGSPLFVLSEQRLRENVRRLISAFETRYPDVVYGWSYKTNYLGAVCQVMHQEGAWAEVVSAFEYEKARSHGVPGERILFNGPHKQREILERVVAEGARVHIDNLDEMYTLEAIAAEVGRTIPVTIRLNFDTGYTEPWSRFGFNIETGQALDAARRIGNSPHLRLRGLHSHIGTFILDTRAYEAQVRIMCAFMETAESETGCEIDSIDIGGGFASRNALHGTYLPPEQVVPEIEQYAQAICDTLLEATRGRTARGKPQPTLILETGRATVDDAGSLISSVVATKHLPDGRRSAVLDAGVNLLFTSFWYNHRVELAQPPQGIPEETVLYGPLCMNIDVVRASVTLPPLRVGERLVVSPVGAYNNTQWLQFIEYRPNVVMTHGGGEVSVIRQAEDLQAVTALERMPVHLRSVEAGMSEG</sequence>
<dbReference type="Gene3D" id="2.40.37.10">
    <property type="entry name" value="Lyase, Ornithine Decarboxylase, Chain A, domain 1"/>
    <property type="match status" value="1"/>
</dbReference>
<proteinExistence type="predicted"/>
<dbReference type="GO" id="GO:0009089">
    <property type="term" value="P:lysine biosynthetic process via diaminopimelate"/>
    <property type="evidence" value="ECO:0007669"/>
    <property type="project" value="TreeGrafter"/>
</dbReference>
<dbReference type="GO" id="GO:0008784">
    <property type="term" value="F:alanine racemase activity"/>
    <property type="evidence" value="ECO:0007669"/>
    <property type="project" value="UniProtKB-EC"/>
</dbReference>
<dbReference type="CDD" id="cd06841">
    <property type="entry name" value="PLPDE_III_MccE_like"/>
    <property type="match status" value="1"/>
</dbReference>
<dbReference type="RefSeq" id="WP_005961008.1">
    <property type="nucleotide sequence ID" value="NZ_CP090569.1"/>
</dbReference>
<keyword evidence="5" id="KW-1185">Reference proteome</keyword>
<reference evidence="4" key="1">
    <citation type="journal article" date="2022" name="Mol. Ecol. Resour.">
        <title>The complete and closed genome of the facultative generalist Candidatus Endoriftia persephone from deep-sea hydrothermal vents.</title>
        <authorList>
            <person name="de Oliveira A.L."/>
            <person name="Srivastava A."/>
            <person name="Espada-Hinojosa S."/>
            <person name="Bright M."/>
        </authorList>
    </citation>
    <scope>NUCLEOTIDE SEQUENCE</scope>
    <source>
        <strain evidence="4">Tica-EPR-9o50.N</strain>
    </source>
</reference>
<comment type="cofactor">
    <cofactor evidence="1">
        <name>pyridoxal 5'-phosphate</name>
        <dbReference type="ChEBI" id="CHEBI:597326"/>
    </cofactor>
</comment>
<dbReference type="InterPro" id="IPR029066">
    <property type="entry name" value="PLP-binding_barrel"/>
</dbReference>
<evidence type="ECO:0000256" key="1">
    <source>
        <dbReference type="ARBA" id="ARBA00001933"/>
    </source>
</evidence>
<keyword evidence="2" id="KW-0663">Pyridoxal phosphate</keyword>
<dbReference type="PANTHER" id="PTHR43727:SF2">
    <property type="entry name" value="GROUP IV DECARBOXYLASE"/>
    <property type="match status" value="1"/>
</dbReference>
<evidence type="ECO:0000313" key="4">
    <source>
        <dbReference type="EMBL" id="USF88660.1"/>
    </source>
</evidence>
<feature type="domain" description="Orn/DAP/Arg decarboxylase 2 N-terminal" evidence="3">
    <location>
        <begin position="62"/>
        <end position="316"/>
    </location>
</feature>
<dbReference type="AlphaFoldDB" id="A0A9J7A156"/>
<dbReference type="EMBL" id="CP090569">
    <property type="protein sequence ID" value="USF88660.1"/>
    <property type="molecule type" value="Genomic_DNA"/>
</dbReference>
<dbReference type="Gene3D" id="3.20.20.10">
    <property type="entry name" value="Alanine racemase"/>
    <property type="match status" value="1"/>
</dbReference>
<name>A0A9J7A156_9GAMM</name>
<dbReference type="Proteomes" id="UP001056649">
    <property type="component" value="Chromosome"/>
</dbReference>
<dbReference type="Pfam" id="PF02784">
    <property type="entry name" value="Orn_Arg_deC_N"/>
    <property type="match status" value="1"/>
</dbReference>
<dbReference type="SUPFAM" id="SSF50621">
    <property type="entry name" value="Alanine racemase C-terminal domain-like"/>
    <property type="match status" value="1"/>
</dbReference>
<dbReference type="EC" id="5.1.1.1" evidence="4"/>
<gene>
    <name evidence="4" type="ORF">L0Y14_05360</name>
</gene>